<dbReference type="InterPro" id="IPR021333">
    <property type="entry name" value="DUF2946"/>
</dbReference>
<dbReference type="EMBL" id="CP041636">
    <property type="protein sequence ID" value="QDO96604.1"/>
    <property type="molecule type" value="Genomic_DNA"/>
</dbReference>
<gene>
    <name evidence="2" type="ORF">FNB15_04635</name>
</gene>
<accession>A0A516GYI9</accession>
<sequence>MARLAALLALFALTFHGLLPLTQQVARQVQAANGIEQIVLCSALGFRTIAMKDGAAVDPDPAKSSRISESCPVCLSFAGLQPAVLPPVAAEPAQPVLAVTVLYGAASSSTLAQAQHPSQQARAPPILSLT</sequence>
<proteinExistence type="predicted"/>
<reference evidence="2 3" key="1">
    <citation type="submission" date="2019-07" db="EMBL/GenBank/DDBJ databases">
        <title>Genome sequencing for Ferrovibrio sp. K5.</title>
        <authorList>
            <person name="Park S.-J."/>
        </authorList>
    </citation>
    <scope>NUCLEOTIDE SEQUENCE [LARGE SCALE GENOMIC DNA]</scope>
    <source>
        <strain evidence="2 3">K5</strain>
    </source>
</reference>
<evidence type="ECO:0008006" key="4">
    <source>
        <dbReference type="Google" id="ProtNLM"/>
    </source>
</evidence>
<evidence type="ECO:0000313" key="3">
    <source>
        <dbReference type="Proteomes" id="UP000317496"/>
    </source>
</evidence>
<dbReference type="KEGG" id="fer:FNB15_04635"/>
<dbReference type="Pfam" id="PF11162">
    <property type="entry name" value="DUF2946"/>
    <property type="match status" value="1"/>
</dbReference>
<organism evidence="2 3">
    <name type="scientific">Ferrovibrio terrae</name>
    <dbReference type="NCBI Taxonomy" id="2594003"/>
    <lineage>
        <taxon>Bacteria</taxon>
        <taxon>Pseudomonadati</taxon>
        <taxon>Pseudomonadota</taxon>
        <taxon>Alphaproteobacteria</taxon>
        <taxon>Rhodospirillales</taxon>
        <taxon>Rhodospirillaceae</taxon>
        <taxon>Ferrovibrio</taxon>
    </lineage>
</organism>
<dbReference type="Proteomes" id="UP000317496">
    <property type="component" value="Chromosome"/>
</dbReference>
<dbReference type="AlphaFoldDB" id="A0A516GYI9"/>
<protein>
    <recommendedName>
        <fullName evidence="4">DUF2946 domain-containing protein</fullName>
    </recommendedName>
</protein>
<name>A0A516GYI9_9PROT</name>
<feature type="chain" id="PRO_5021714369" description="DUF2946 domain-containing protein" evidence="1">
    <location>
        <begin position="18"/>
        <end position="130"/>
    </location>
</feature>
<evidence type="ECO:0000313" key="2">
    <source>
        <dbReference type="EMBL" id="QDO96604.1"/>
    </source>
</evidence>
<dbReference type="RefSeq" id="WP_144067585.1">
    <property type="nucleotide sequence ID" value="NZ_CP041636.1"/>
</dbReference>
<keyword evidence="1" id="KW-0732">Signal</keyword>
<evidence type="ECO:0000256" key="1">
    <source>
        <dbReference type="SAM" id="SignalP"/>
    </source>
</evidence>
<keyword evidence="3" id="KW-1185">Reference proteome</keyword>
<feature type="signal peptide" evidence="1">
    <location>
        <begin position="1"/>
        <end position="17"/>
    </location>
</feature>